<feature type="transmembrane region" description="Helical" evidence="12">
    <location>
        <begin position="211"/>
        <end position="236"/>
    </location>
</feature>
<evidence type="ECO:0000256" key="7">
    <source>
        <dbReference type="ARBA" id="ARBA00023157"/>
    </source>
</evidence>
<dbReference type="PANTHER" id="PTHR24243:SF208">
    <property type="entry name" value="PYROKININ-1 RECEPTOR"/>
    <property type="match status" value="1"/>
</dbReference>
<evidence type="ECO:0000256" key="8">
    <source>
        <dbReference type="ARBA" id="ARBA00023170"/>
    </source>
</evidence>
<comment type="subcellular location">
    <subcellularLocation>
        <location evidence="1">Cell membrane</location>
        <topology evidence="1">Multi-pass membrane protein</topology>
    </subcellularLocation>
</comment>
<reference evidence="14" key="1">
    <citation type="journal article" date="2016" name="PLoS Biol.">
        <title>GPCRs Direct Germline Development and Somatic Gonad Function in Planarians.</title>
        <authorList>
            <person name="Saberi A."/>
            <person name="Jamal A."/>
            <person name="Beets I."/>
            <person name="Schoofs L."/>
            <person name="Newmark P.A."/>
        </authorList>
    </citation>
    <scope>NUCLEOTIDE SEQUENCE</scope>
</reference>
<evidence type="ECO:0000256" key="9">
    <source>
        <dbReference type="ARBA" id="ARBA00023180"/>
    </source>
</evidence>
<comment type="similarity">
    <text evidence="11">Belongs to the G-protein coupled receptor 1 family.</text>
</comment>
<evidence type="ECO:0000256" key="3">
    <source>
        <dbReference type="ARBA" id="ARBA00022692"/>
    </source>
</evidence>
<evidence type="ECO:0000256" key="11">
    <source>
        <dbReference type="RuleBase" id="RU000688"/>
    </source>
</evidence>
<dbReference type="PROSITE" id="PS00237">
    <property type="entry name" value="G_PROTEIN_RECEP_F1_1"/>
    <property type="match status" value="1"/>
</dbReference>
<feature type="transmembrane region" description="Helical" evidence="12">
    <location>
        <begin position="101"/>
        <end position="122"/>
    </location>
</feature>
<evidence type="ECO:0000256" key="2">
    <source>
        <dbReference type="ARBA" id="ARBA00022475"/>
    </source>
</evidence>
<dbReference type="AlphaFoldDB" id="A0A193KUB1"/>
<feature type="transmembrane region" description="Helical" evidence="12">
    <location>
        <begin position="265"/>
        <end position="284"/>
    </location>
</feature>
<dbReference type="PRINTS" id="PR00237">
    <property type="entry name" value="GPCRRHODOPSN"/>
</dbReference>
<evidence type="ECO:0000256" key="1">
    <source>
        <dbReference type="ARBA" id="ARBA00004651"/>
    </source>
</evidence>
<dbReference type="InterPro" id="IPR005390">
    <property type="entry name" value="NeuromedU_rcpt"/>
</dbReference>
<feature type="transmembrane region" description="Helical" evidence="12">
    <location>
        <begin position="309"/>
        <end position="332"/>
    </location>
</feature>
<evidence type="ECO:0000256" key="12">
    <source>
        <dbReference type="SAM" id="Phobius"/>
    </source>
</evidence>
<evidence type="ECO:0000313" key="14">
    <source>
        <dbReference type="EMBL" id="ANO39058.1"/>
    </source>
</evidence>
<dbReference type="PANTHER" id="PTHR24243">
    <property type="entry name" value="G-PROTEIN COUPLED RECEPTOR"/>
    <property type="match status" value="1"/>
</dbReference>
<keyword evidence="10 11" id="KW-0807">Transducer</keyword>
<dbReference type="InterPro" id="IPR017452">
    <property type="entry name" value="GPCR_Rhodpsn_7TM"/>
</dbReference>
<dbReference type="GO" id="GO:0005886">
    <property type="term" value="C:plasma membrane"/>
    <property type="evidence" value="ECO:0007669"/>
    <property type="project" value="UniProtKB-SubCell"/>
</dbReference>
<sequence>MKTNLSDSEYLNQKMGPPRDNLFLLIPLNIIYSIIFVLGILGNTATCLVISRVKFMQSPTNFYLLNLSVTDLLILIIILPQDLYQFWVHYPYPFGHTICFLKSYIGEICVCTSVLTVIAFTVERYCAICQPHRCSQAVSGSPNDVQGIKRTFKIIILLWLISFIVTLPLSLQIDIDILTRNDSTTNYKTTILPTSAQCTFYDSVSAKYLSILSTILLFVLPLAVIIIMYTMIGIVIRKSMLQRRHSHSIEHFYDVNNQTVRARKAILKILIAVVIVFFVCFLPHNSLRLMVAMIPNDKWTPRLYQLHNIMFYVSGILFFLNSVINPILYNVFSLKFRKALQKIIISKVFKDSRRMRYQSHNF</sequence>
<dbReference type="InterPro" id="IPR000276">
    <property type="entry name" value="GPCR_Rhodpsn"/>
</dbReference>
<dbReference type="PRINTS" id="PR01565">
    <property type="entry name" value="NEUROMEDINUR"/>
</dbReference>
<keyword evidence="6 12" id="KW-0472">Membrane</keyword>
<dbReference type="Pfam" id="PF00001">
    <property type="entry name" value="7tm_1"/>
    <property type="match status" value="1"/>
</dbReference>
<feature type="domain" description="G-protein coupled receptors family 1 profile" evidence="13">
    <location>
        <begin position="42"/>
        <end position="329"/>
    </location>
</feature>
<dbReference type="GO" id="GO:0001607">
    <property type="term" value="F:neuromedin U receptor activity"/>
    <property type="evidence" value="ECO:0007669"/>
    <property type="project" value="InterPro"/>
</dbReference>
<gene>
    <name evidence="14" type="primary">gcr092</name>
</gene>
<dbReference type="EMBL" id="KX018897">
    <property type="protein sequence ID" value="ANO39058.1"/>
    <property type="molecule type" value="mRNA"/>
</dbReference>
<dbReference type="Gene3D" id="1.20.1070.10">
    <property type="entry name" value="Rhodopsin 7-helix transmembrane proteins"/>
    <property type="match status" value="1"/>
</dbReference>
<evidence type="ECO:0000256" key="6">
    <source>
        <dbReference type="ARBA" id="ARBA00023136"/>
    </source>
</evidence>
<accession>A0A193KUB1</accession>
<keyword evidence="9" id="KW-0325">Glycoprotein</keyword>
<evidence type="ECO:0000256" key="5">
    <source>
        <dbReference type="ARBA" id="ARBA00023040"/>
    </source>
</evidence>
<keyword evidence="7" id="KW-1015">Disulfide bond</keyword>
<keyword evidence="4 12" id="KW-1133">Transmembrane helix</keyword>
<keyword evidence="5 11" id="KW-0297">G-protein coupled receptor</keyword>
<organism evidence="14">
    <name type="scientific">Schmidtea mediterranea</name>
    <name type="common">Freshwater planarian flatworm</name>
    <dbReference type="NCBI Taxonomy" id="79327"/>
    <lineage>
        <taxon>Eukaryota</taxon>
        <taxon>Metazoa</taxon>
        <taxon>Spiralia</taxon>
        <taxon>Lophotrochozoa</taxon>
        <taxon>Platyhelminthes</taxon>
        <taxon>Rhabditophora</taxon>
        <taxon>Seriata</taxon>
        <taxon>Tricladida</taxon>
        <taxon>Continenticola</taxon>
        <taxon>Geoplanoidea</taxon>
        <taxon>Dugesiidae</taxon>
        <taxon>Schmidtea</taxon>
    </lineage>
</organism>
<name>A0A193KUB1_SCHMD</name>
<protein>
    <submittedName>
        <fullName evidence="14">GCR092</fullName>
    </submittedName>
</protein>
<dbReference type="SUPFAM" id="SSF81321">
    <property type="entry name" value="Family A G protein-coupled receptor-like"/>
    <property type="match status" value="1"/>
</dbReference>
<feature type="transmembrane region" description="Helical" evidence="12">
    <location>
        <begin position="154"/>
        <end position="173"/>
    </location>
</feature>
<evidence type="ECO:0000256" key="4">
    <source>
        <dbReference type="ARBA" id="ARBA00022989"/>
    </source>
</evidence>
<evidence type="ECO:0000259" key="13">
    <source>
        <dbReference type="PROSITE" id="PS50262"/>
    </source>
</evidence>
<feature type="transmembrane region" description="Helical" evidence="12">
    <location>
        <begin position="22"/>
        <end position="50"/>
    </location>
</feature>
<keyword evidence="2" id="KW-1003">Cell membrane</keyword>
<keyword evidence="3 11" id="KW-0812">Transmembrane</keyword>
<feature type="transmembrane region" description="Helical" evidence="12">
    <location>
        <begin position="62"/>
        <end position="81"/>
    </location>
</feature>
<evidence type="ECO:0000256" key="10">
    <source>
        <dbReference type="ARBA" id="ARBA00023224"/>
    </source>
</evidence>
<proteinExistence type="evidence at transcript level"/>
<keyword evidence="8 11" id="KW-0675">Receptor</keyword>
<dbReference type="PROSITE" id="PS50262">
    <property type="entry name" value="G_PROTEIN_RECEP_F1_2"/>
    <property type="match status" value="1"/>
</dbReference>